<dbReference type="InterPro" id="IPR017441">
    <property type="entry name" value="Protein_kinase_ATP_BS"/>
</dbReference>
<feature type="compositionally biased region" description="Basic and acidic residues" evidence="3">
    <location>
        <begin position="382"/>
        <end position="411"/>
    </location>
</feature>
<dbReference type="AlphaFoldDB" id="A0A6C0E5M0"/>
<dbReference type="Gene3D" id="1.10.510.10">
    <property type="entry name" value="Transferase(Phosphotransferase) domain 1"/>
    <property type="match status" value="1"/>
</dbReference>
<evidence type="ECO:0000256" key="1">
    <source>
        <dbReference type="ARBA" id="ARBA00022741"/>
    </source>
</evidence>
<dbReference type="GO" id="GO:0005737">
    <property type="term" value="C:cytoplasm"/>
    <property type="evidence" value="ECO:0007669"/>
    <property type="project" value="TreeGrafter"/>
</dbReference>
<dbReference type="PROSITE" id="PS00107">
    <property type="entry name" value="PROTEIN_KINASE_ATP"/>
    <property type="match status" value="1"/>
</dbReference>
<sequence length="589" mass="67684">MESHQKDSKTHIKRFLNGEESFMVGNYCAKKKKIGMGSFATIYHAVELDRNREVAIKTIRVPDIRRLADNITREIKIMKELNHPNIIRMYDIIYDKEYDNVHLVLEYAPDGNLSDYLKRKGPIGEAYAKVYMKQLSLGLHYLLTRSDPIIHRDLKPQNILMFGDYGIKLTDFGFARNIQPNDLFDTFCGTPLYMAPELLLPSKDKSNKIYTSKVDLWSIGIILYEMLTGKIPSYSKNIGLLSAKLRDNDFKLPTSIKVTPECRNLLEGLLVKDPLKRIEWEDFFKHPWFDADELMNKDNNLIQMADDIITSSTIAESSQELLKKISSNMNSTIDSRLPVSKPSKELSDLHDSLQELRRSFYSKKNKSAPTQPKKNVDTISSDMKDALLEYSTDPDKNPDEDPDKDPDKDPDLENELFFSCELDPDDSTMSPCPELPKTNIPIGQSKLCNLLDVNLSAKLDEVMPLLNQIWEKKKALEKENGDQHPSKSYDPELSFNRMMEQSDDYQMVDMSFKDDHFNDSVGRNSEVDESDRGKYVVITNPVKIDIRANSDITSNRATYHNGGFKYYLDNSINFLKESCSYFANNRKSL</sequence>
<dbReference type="GO" id="GO:0004674">
    <property type="term" value="F:protein serine/threonine kinase activity"/>
    <property type="evidence" value="ECO:0007669"/>
    <property type="project" value="InterPro"/>
</dbReference>
<evidence type="ECO:0000256" key="3">
    <source>
        <dbReference type="SAM" id="MobiDB-lite"/>
    </source>
</evidence>
<dbReference type="InterPro" id="IPR000719">
    <property type="entry name" value="Prot_kinase_dom"/>
</dbReference>
<feature type="region of interest" description="Disordered" evidence="3">
    <location>
        <begin position="360"/>
        <end position="412"/>
    </location>
</feature>
<dbReference type="SUPFAM" id="SSF56112">
    <property type="entry name" value="Protein kinase-like (PK-like)"/>
    <property type="match status" value="1"/>
</dbReference>
<dbReference type="InterPro" id="IPR045269">
    <property type="entry name" value="Atg1-like"/>
</dbReference>
<organism evidence="5">
    <name type="scientific">viral metagenome</name>
    <dbReference type="NCBI Taxonomy" id="1070528"/>
    <lineage>
        <taxon>unclassified sequences</taxon>
        <taxon>metagenomes</taxon>
        <taxon>organismal metagenomes</taxon>
    </lineage>
</organism>
<dbReference type="PANTHER" id="PTHR24348">
    <property type="entry name" value="SERINE/THREONINE-PROTEIN KINASE UNC-51-RELATED"/>
    <property type="match status" value="1"/>
</dbReference>
<dbReference type="FunFam" id="1.10.510.10:FF:000571">
    <property type="entry name" value="Maternal embryonic leucine zipper kinase"/>
    <property type="match status" value="1"/>
</dbReference>
<feature type="compositionally biased region" description="Polar residues" evidence="3">
    <location>
        <begin position="367"/>
        <end position="381"/>
    </location>
</feature>
<dbReference type="EMBL" id="MN739745">
    <property type="protein sequence ID" value="QHT24456.1"/>
    <property type="molecule type" value="Genomic_DNA"/>
</dbReference>
<reference evidence="5" key="1">
    <citation type="journal article" date="2020" name="Nature">
        <title>Giant virus diversity and host interactions through global metagenomics.</title>
        <authorList>
            <person name="Schulz F."/>
            <person name="Roux S."/>
            <person name="Paez-Espino D."/>
            <person name="Jungbluth S."/>
            <person name="Walsh D.A."/>
            <person name="Denef V.J."/>
            <person name="McMahon K.D."/>
            <person name="Konstantinidis K.T."/>
            <person name="Eloe-Fadrosh E.A."/>
            <person name="Kyrpides N.C."/>
            <person name="Woyke T."/>
        </authorList>
    </citation>
    <scope>NUCLEOTIDE SEQUENCE</scope>
    <source>
        <strain evidence="5">GVMAG-M-3300023179-150</strain>
    </source>
</reference>
<dbReference type="GO" id="GO:0010506">
    <property type="term" value="P:regulation of autophagy"/>
    <property type="evidence" value="ECO:0007669"/>
    <property type="project" value="InterPro"/>
</dbReference>
<dbReference type="PROSITE" id="PS00108">
    <property type="entry name" value="PROTEIN_KINASE_ST"/>
    <property type="match status" value="1"/>
</dbReference>
<dbReference type="PANTHER" id="PTHR24348:SF68">
    <property type="entry name" value="SERINE_THREONINE-PROTEIN KINASE ATG1C"/>
    <property type="match status" value="1"/>
</dbReference>
<evidence type="ECO:0000256" key="2">
    <source>
        <dbReference type="ARBA" id="ARBA00022840"/>
    </source>
</evidence>
<dbReference type="InterPro" id="IPR008271">
    <property type="entry name" value="Ser/Thr_kinase_AS"/>
</dbReference>
<feature type="domain" description="Protein kinase" evidence="4">
    <location>
        <begin position="28"/>
        <end position="289"/>
    </location>
</feature>
<accession>A0A6C0E5M0</accession>
<dbReference type="InterPro" id="IPR011009">
    <property type="entry name" value="Kinase-like_dom_sf"/>
</dbReference>
<dbReference type="PROSITE" id="PS50011">
    <property type="entry name" value="PROTEIN_KINASE_DOM"/>
    <property type="match status" value="1"/>
</dbReference>
<evidence type="ECO:0000313" key="5">
    <source>
        <dbReference type="EMBL" id="QHT24456.1"/>
    </source>
</evidence>
<keyword evidence="1" id="KW-0547">Nucleotide-binding</keyword>
<dbReference type="FunFam" id="3.30.200.20:FF:000042">
    <property type="entry name" value="Aurora kinase A"/>
    <property type="match status" value="1"/>
</dbReference>
<dbReference type="Pfam" id="PF00069">
    <property type="entry name" value="Pkinase"/>
    <property type="match status" value="1"/>
</dbReference>
<dbReference type="GO" id="GO:0005524">
    <property type="term" value="F:ATP binding"/>
    <property type="evidence" value="ECO:0007669"/>
    <property type="project" value="UniProtKB-KW"/>
</dbReference>
<keyword evidence="2" id="KW-0067">ATP-binding</keyword>
<name>A0A6C0E5M0_9ZZZZ</name>
<evidence type="ECO:0000259" key="4">
    <source>
        <dbReference type="PROSITE" id="PS50011"/>
    </source>
</evidence>
<protein>
    <recommendedName>
        <fullName evidence="4">Protein kinase domain-containing protein</fullName>
    </recommendedName>
</protein>
<dbReference type="SMART" id="SM00220">
    <property type="entry name" value="S_TKc"/>
    <property type="match status" value="1"/>
</dbReference>
<proteinExistence type="predicted"/>